<dbReference type="PANTHER" id="PTHR43791">
    <property type="entry name" value="PERMEASE-RELATED"/>
    <property type="match status" value="1"/>
</dbReference>
<keyword evidence="2" id="KW-0813">Transport</keyword>
<evidence type="ECO:0000256" key="3">
    <source>
        <dbReference type="ARBA" id="ARBA00022692"/>
    </source>
</evidence>
<dbReference type="Gene3D" id="1.20.1250.20">
    <property type="entry name" value="MFS general substrate transporter like domains"/>
    <property type="match status" value="2"/>
</dbReference>
<proteinExistence type="predicted"/>
<gene>
    <name evidence="8" type="ORF">SAMN05216516_10173</name>
</gene>
<keyword evidence="5 6" id="KW-0472">Membrane</keyword>
<feature type="transmembrane region" description="Helical" evidence="6">
    <location>
        <begin position="140"/>
        <end position="162"/>
    </location>
</feature>
<feature type="transmembrane region" description="Helical" evidence="6">
    <location>
        <begin position="174"/>
        <end position="196"/>
    </location>
</feature>
<feature type="transmembrane region" description="Helical" evidence="6">
    <location>
        <begin position="272"/>
        <end position="293"/>
    </location>
</feature>
<comment type="subcellular location">
    <subcellularLocation>
        <location evidence="1">Membrane</location>
        <topology evidence="1">Multi-pass membrane protein</topology>
    </subcellularLocation>
</comment>
<dbReference type="InterPro" id="IPR036259">
    <property type="entry name" value="MFS_trans_sf"/>
</dbReference>
<feature type="transmembrane region" description="Helical" evidence="6">
    <location>
        <begin position="53"/>
        <end position="74"/>
    </location>
</feature>
<dbReference type="GO" id="GO:0005886">
    <property type="term" value="C:plasma membrane"/>
    <property type="evidence" value="ECO:0007669"/>
    <property type="project" value="TreeGrafter"/>
</dbReference>
<evidence type="ECO:0000313" key="8">
    <source>
        <dbReference type="EMBL" id="SFM87248.1"/>
    </source>
</evidence>
<dbReference type="OrthoDB" id="9773957at2"/>
<keyword evidence="4 6" id="KW-1133">Transmembrane helix</keyword>
<feature type="transmembrane region" description="Helical" evidence="6">
    <location>
        <begin position="394"/>
        <end position="414"/>
    </location>
</feature>
<dbReference type="AlphaFoldDB" id="A0A1I4UE64"/>
<evidence type="ECO:0000256" key="6">
    <source>
        <dbReference type="SAM" id="Phobius"/>
    </source>
</evidence>
<dbReference type="Pfam" id="PF07690">
    <property type="entry name" value="MFS_1"/>
    <property type="match status" value="1"/>
</dbReference>
<feature type="transmembrane region" description="Helical" evidence="6">
    <location>
        <begin position="239"/>
        <end position="260"/>
    </location>
</feature>
<feature type="transmembrane region" description="Helical" evidence="6">
    <location>
        <begin position="305"/>
        <end position="322"/>
    </location>
</feature>
<feature type="transmembrane region" description="Helical" evidence="6">
    <location>
        <begin position="361"/>
        <end position="382"/>
    </location>
</feature>
<evidence type="ECO:0000256" key="1">
    <source>
        <dbReference type="ARBA" id="ARBA00004141"/>
    </source>
</evidence>
<accession>A0A1I4UE64</accession>
<keyword evidence="9" id="KW-1185">Reference proteome</keyword>
<feature type="transmembrane region" description="Helical" evidence="6">
    <location>
        <begin position="106"/>
        <end position="128"/>
    </location>
</feature>
<reference evidence="9" key="1">
    <citation type="submission" date="2016-10" db="EMBL/GenBank/DDBJ databases">
        <authorList>
            <person name="Varghese N."/>
            <person name="Submissions S."/>
        </authorList>
    </citation>
    <scope>NUCLEOTIDE SEQUENCE [LARGE SCALE GENOMIC DNA]</scope>
    <source>
        <strain evidence="9">N6PO6</strain>
    </source>
</reference>
<dbReference type="SUPFAM" id="SSF103473">
    <property type="entry name" value="MFS general substrate transporter"/>
    <property type="match status" value="1"/>
</dbReference>
<evidence type="ECO:0000256" key="4">
    <source>
        <dbReference type="ARBA" id="ARBA00022989"/>
    </source>
</evidence>
<evidence type="ECO:0000259" key="7">
    <source>
        <dbReference type="PROSITE" id="PS50850"/>
    </source>
</evidence>
<dbReference type="STRING" id="1367852.SAMN05216516_10173"/>
<evidence type="ECO:0000256" key="2">
    <source>
        <dbReference type="ARBA" id="ARBA00022448"/>
    </source>
</evidence>
<sequence length="422" mass="45598">MTVILEKAVKKSRIRLVPFMMTLYILAFLDRSGISFAKEAYQLDTGLSNEAYALGAGLFFIVYAVLGVPANVFLRKFGPRNWIGMTAILWGIFSMSMSLADTEAKFLTIRVLVGAAEAGFFPGMIYLATQWFPEKNRGAIMGLFYMGAPLALVLGAPFAGTLLQLKGLLGQPGWFWMFLIQGSLAFSSGIFTLCWLPNSPQEANFLDKKEKEELQNILSLETKNKSAGNLLAAMRHSRIWHLALIYMSIQIGVYGLIFFLPSQVSALLSTSMGIKTAMVSAIPWIAALLGTWFIPRYSDACGKRVSVAAFTLLSAAVGIGISGLVSPFLAVIALCFAAIGFIAVQPVFWTMPAQILSGAGLASAIGFINLFGALGGFFAPIIRVYADKLFSNQSAGLLALAIISLLGVIMIVGLPRINRVLD</sequence>
<dbReference type="RefSeq" id="WP_092873623.1">
    <property type="nucleotide sequence ID" value="NZ_FOVC01000001.1"/>
</dbReference>
<feature type="transmembrane region" description="Helical" evidence="6">
    <location>
        <begin position="328"/>
        <end position="349"/>
    </location>
</feature>
<dbReference type="FunFam" id="1.20.1250.20:FF:000018">
    <property type="entry name" value="MFS transporter permease"/>
    <property type="match status" value="1"/>
</dbReference>
<evidence type="ECO:0000256" key="5">
    <source>
        <dbReference type="ARBA" id="ARBA00023136"/>
    </source>
</evidence>
<feature type="domain" description="Major facilitator superfamily (MFS) profile" evidence="7">
    <location>
        <begin position="16"/>
        <end position="419"/>
    </location>
</feature>
<dbReference type="EMBL" id="FOVC01000001">
    <property type="protein sequence ID" value="SFM87248.1"/>
    <property type="molecule type" value="Genomic_DNA"/>
</dbReference>
<dbReference type="CDD" id="cd17319">
    <property type="entry name" value="MFS_ExuT_GudP_like"/>
    <property type="match status" value="1"/>
</dbReference>
<evidence type="ECO:0000313" key="9">
    <source>
        <dbReference type="Proteomes" id="UP000242222"/>
    </source>
</evidence>
<feature type="transmembrane region" description="Helical" evidence="6">
    <location>
        <begin position="81"/>
        <end position="100"/>
    </location>
</feature>
<dbReference type="PANTHER" id="PTHR43791:SF30">
    <property type="entry name" value="INNER MEMBRANE TRANSPORT PROTEIN RHMT"/>
    <property type="match status" value="1"/>
</dbReference>
<dbReference type="GO" id="GO:0022857">
    <property type="term" value="F:transmembrane transporter activity"/>
    <property type="evidence" value="ECO:0007669"/>
    <property type="project" value="InterPro"/>
</dbReference>
<dbReference type="Proteomes" id="UP000242222">
    <property type="component" value="Unassembled WGS sequence"/>
</dbReference>
<protein>
    <submittedName>
        <fullName evidence="8">Sugar phosphate permease</fullName>
    </submittedName>
</protein>
<organism evidence="8 9">
    <name type="scientific">Izhakiella capsodis</name>
    <dbReference type="NCBI Taxonomy" id="1367852"/>
    <lineage>
        <taxon>Bacteria</taxon>
        <taxon>Pseudomonadati</taxon>
        <taxon>Pseudomonadota</taxon>
        <taxon>Gammaproteobacteria</taxon>
        <taxon>Enterobacterales</taxon>
        <taxon>Erwiniaceae</taxon>
        <taxon>Izhakiella</taxon>
    </lineage>
</organism>
<dbReference type="InterPro" id="IPR020846">
    <property type="entry name" value="MFS_dom"/>
</dbReference>
<name>A0A1I4UE64_9GAMM</name>
<dbReference type="InterPro" id="IPR011701">
    <property type="entry name" value="MFS"/>
</dbReference>
<keyword evidence="3 6" id="KW-0812">Transmembrane</keyword>
<dbReference type="PROSITE" id="PS50850">
    <property type="entry name" value="MFS"/>
    <property type="match status" value="1"/>
</dbReference>